<dbReference type="eggNOG" id="COG3920">
    <property type="taxonomic scope" value="Bacteria"/>
</dbReference>
<dbReference type="EC" id="2.7.13.3" evidence="2"/>
<keyword evidence="6 10" id="KW-0418">Kinase</keyword>
<evidence type="ECO:0000313" key="10">
    <source>
        <dbReference type="EMBL" id="ADK82126.1"/>
    </source>
</evidence>
<feature type="transmembrane region" description="Helical" evidence="8">
    <location>
        <begin position="12"/>
        <end position="33"/>
    </location>
</feature>
<feature type="transmembrane region" description="Helical" evidence="8">
    <location>
        <begin position="284"/>
        <end position="304"/>
    </location>
</feature>
<name>E1R4N8_SEDSS</name>
<dbReference type="HOGENOM" id="CLU_522638_0_0_12"/>
<dbReference type="PANTHER" id="PTHR41523">
    <property type="entry name" value="TWO-COMPONENT SYSTEM SENSOR PROTEIN"/>
    <property type="match status" value="1"/>
</dbReference>
<evidence type="ECO:0000259" key="9">
    <source>
        <dbReference type="Pfam" id="PF07568"/>
    </source>
</evidence>
<keyword evidence="8" id="KW-1133">Transmembrane helix</keyword>
<dbReference type="OrthoDB" id="9767435at2"/>
<keyword evidence="8" id="KW-0472">Membrane</keyword>
<accession>E1R4N8</accession>
<dbReference type="Gene3D" id="3.30.450.20">
    <property type="entry name" value="PAS domain"/>
    <property type="match status" value="1"/>
</dbReference>
<evidence type="ECO:0000256" key="7">
    <source>
        <dbReference type="ARBA" id="ARBA00022840"/>
    </source>
</evidence>
<dbReference type="RefSeq" id="WP_013255585.1">
    <property type="nucleotide sequence ID" value="NC_014364.1"/>
</dbReference>
<dbReference type="AlphaFoldDB" id="E1R4N8"/>
<dbReference type="InterPro" id="IPR036890">
    <property type="entry name" value="HATPase_C_sf"/>
</dbReference>
<evidence type="ECO:0000256" key="6">
    <source>
        <dbReference type="ARBA" id="ARBA00022777"/>
    </source>
</evidence>
<organism evidence="10 11">
    <name type="scientific">Sediminispirochaeta smaragdinae (strain DSM 11293 / JCM 15392 / SEBR 4228)</name>
    <name type="common">Spirochaeta smaragdinae</name>
    <dbReference type="NCBI Taxonomy" id="573413"/>
    <lineage>
        <taxon>Bacteria</taxon>
        <taxon>Pseudomonadati</taxon>
        <taxon>Spirochaetota</taxon>
        <taxon>Spirochaetia</taxon>
        <taxon>Spirochaetales</taxon>
        <taxon>Spirochaetaceae</taxon>
        <taxon>Sediminispirochaeta</taxon>
    </lineage>
</organism>
<dbReference type="STRING" id="573413.Spirs_3025"/>
<protein>
    <recommendedName>
        <fullName evidence="2">histidine kinase</fullName>
        <ecNumber evidence="2">2.7.13.3</ecNumber>
    </recommendedName>
</protein>
<gene>
    <name evidence="10" type="ordered locus">Spirs_3025</name>
</gene>
<evidence type="ECO:0000313" key="11">
    <source>
        <dbReference type="Proteomes" id="UP000002318"/>
    </source>
</evidence>
<evidence type="ECO:0000256" key="2">
    <source>
        <dbReference type="ARBA" id="ARBA00012438"/>
    </source>
</evidence>
<keyword evidence="5" id="KW-0547">Nucleotide-binding</keyword>
<keyword evidence="4" id="KW-0808">Transferase</keyword>
<evidence type="ECO:0000256" key="1">
    <source>
        <dbReference type="ARBA" id="ARBA00000085"/>
    </source>
</evidence>
<keyword evidence="11" id="KW-1185">Reference proteome</keyword>
<evidence type="ECO:0000256" key="4">
    <source>
        <dbReference type="ARBA" id="ARBA00022679"/>
    </source>
</evidence>
<feature type="domain" description="Signal transduction histidine kinase subgroup 2 dimerisation and phosphoacceptor" evidence="9">
    <location>
        <begin position="340"/>
        <end position="413"/>
    </location>
</feature>
<keyword evidence="7" id="KW-0067">ATP-binding</keyword>
<dbReference type="Proteomes" id="UP000002318">
    <property type="component" value="Chromosome"/>
</dbReference>
<dbReference type="PANTHER" id="PTHR41523:SF8">
    <property type="entry name" value="ETHYLENE RESPONSE SENSOR PROTEIN"/>
    <property type="match status" value="1"/>
</dbReference>
<comment type="catalytic activity">
    <reaction evidence="1">
        <text>ATP + protein L-histidine = ADP + protein N-phospho-L-histidine.</text>
        <dbReference type="EC" id="2.7.13.3"/>
    </reaction>
</comment>
<dbReference type="InterPro" id="IPR011495">
    <property type="entry name" value="Sig_transdc_His_kin_sub2_dim/P"/>
</dbReference>
<dbReference type="KEGG" id="ssm:Spirs_3025"/>
<dbReference type="SUPFAM" id="SSF55874">
    <property type="entry name" value="ATPase domain of HSP90 chaperone/DNA topoisomerase II/histidine kinase"/>
    <property type="match status" value="1"/>
</dbReference>
<evidence type="ECO:0000256" key="5">
    <source>
        <dbReference type="ARBA" id="ARBA00022741"/>
    </source>
</evidence>
<dbReference type="GO" id="GO:0005524">
    <property type="term" value="F:ATP binding"/>
    <property type="evidence" value="ECO:0007669"/>
    <property type="project" value="UniProtKB-KW"/>
</dbReference>
<feature type="transmembrane region" description="Helical" evidence="8">
    <location>
        <begin position="254"/>
        <end position="272"/>
    </location>
</feature>
<evidence type="ECO:0000256" key="3">
    <source>
        <dbReference type="ARBA" id="ARBA00022553"/>
    </source>
</evidence>
<proteinExistence type="predicted"/>
<dbReference type="Gene3D" id="3.30.565.10">
    <property type="entry name" value="Histidine kinase-like ATPase, C-terminal domain"/>
    <property type="match status" value="1"/>
</dbReference>
<dbReference type="GO" id="GO:0004673">
    <property type="term" value="F:protein histidine kinase activity"/>
    <property type="evidence" value="ECO:0007669"/>
    <property type="project" value="UniProtKB-EC"/>
</dbReference>
<evidence type="ECO:0000256" key="8">
    <source>
        <dbReference type="SAM" id="Phobius"/>
    </source>
</evidence>
<sequence>MTIDGRFHFPSILTAGIGVIFALTIILVTLISARERRMQIDKRAALEAEYQAGFTAQYINDSLEHVDSFLRVAASMIEESPSGLAVVTDKTDQRIRKELLLTPQVESMVVLDPEAHEIWRSPSAQFDSSWFSHIVAVHRQTGISFSIMTRKQASAHYHIHISRSVSDENGDIRAIVDTIVSPASLLPSVEDPLLHNPLRISIYTADREEILRQPDDYLDVPLHDSWLDTPDGGTAGKTKILGGVHVHIDKKWAASLYQVASFPFYAMVVISLEDELIFWRRQTLQIVVVLLGLGLLAGVLGKIMQQRGYAKRMREHNVALKEVNQHLVQTNAERALLIKEVHHRVKNNLAIISGIISLIIDRGGPYTEQTLEGLSARILAIQKVHDRLYKNDDFHSIPIQEYLTGLAETIVESFCSFPVFIDVRIAPFSLSTNQAVPLGIFATEVITNAIKYGLQPGGTLRIVGEITTDGVVISFANDGKPFSDGPKGLGSELISSLAQQLGAALNLETGRETCYQLRFKL</sequence>
<dbReference type="EMBL" id="CP002116">
    <property type="protein sequence ID" value="ADK82126.1"/>
    <property type="molecule type" value="Genomic_DNA"/>
</dbReference>
<dbReference type="Pfam" id="PF07568">
    <property type="entry name" value="HisKA_2"/>
    <property type="match status" value="1"/>
</dbReference>
<keyword evidence="8" id="KW-0812">Transmembrane</keyword>
<reference evidence="10 11" key="1">
    <citation type="journal article" date="2010" name="Stand. Genomic Sci.">
        <title>Complete genome sequence of Spirochaeta smaragdinae type strain (SEBR 4228).</title>
        <authorList>
            <person name="Mavromatis K."/>
            <person name="Yasawong M."/>
            <person name="Chertkov O."/>
            <person name="Lapidus A."/>
            <person name="Lucas S."/>
            <person name="Nolan M."/>
            <person name="Del Rio T.G."/>
            <person name="Tice H."/>
            <person name="Cheng J.F."/>
            <person name="Pitluck S."/>
            <person name="Liolios K."/>
            <person name="Ivanova N."/>
            <person name="Tapia R."/>
            <person name="Han C."/>
            <person name="Bruce D."/>
            <person name="Goodwin L."/>
            <person name="Pati A."/>
            <person name="Chen A."/>
            <person name="Palaniappan K."/>
            <person name="Land M."/>
            <person name="Hauser L."/>
            <person name="Chang Y.J."/>
            <person name="Jeffries C.D."/>
            <person name="Detter J.C."/>
            <person name="Rohde M."/>
            <person name="Brambilla E."/>
            <person name="Spring S."/>
            <person name="Goker M."/>
            <person name="Sikorski J."/>
            <person name="Woyke T."/>
            <person name="Bristow J."/>
            <person name="Eisen J.A."/>
            <person name="Markowitz V."/>
            <person name="Hugenholtz P."/>
            <person name="Klenk H.P."/>
            <person name="Kyrpides N.C."/>
        </authorList>
    </citation>
    <scope>NUCLEOTIDE SEQUENCE [LARGE SCALE GENOMIC DNA]</scope>
    <source>
        <strain evidence="11">DSM 11293 / JCM 15392 / SEBR 4228</strain>
    </source>
</reference>
<keyword evidence="3" id="KW-0597">Phosphoprotein</keyword>